<evidence type="ECO:0000313" key="2">
    <source>
        <dbReference type="EMBL" id="KAJ6437209.1"/>
    </source>
</evidence>
<evidence type="ECO:0000313" key="3">
    <source>
        <dbReference type="Proteomes" id="UP001163105"/>
    </source>
</evidence>
<gene>
    <name evidence="2" type="ORF">O9K51_10180</name>
</gene>
<organism evidence="2 3">
    <name type="scientific">Purpureocillium lavendulum</name>
    <dbReference type="NCBI Taxonomy" id="1247861"/>
    <lineage>
        <taxon>Eukaryota</taxon>
        <taxon>Fungi</taxon>
        <taxon>Dikarya</taxon>
        <taxon>Ascomycota</taxon>
        <taxon>Pezizomycotina</taxon>
        <taxon>Sordariomycetes</taxon>
        <taxon>Hypocreomycetidae</taxon>
        <taxon>Hypocreales</taxon>
        <taxon>Ophiocordycipitaceae</taxon>
        <taxon>Purpureocillium</taxon>
    </lineage>
</organism>
<dbReference type="AlphaFoldDB" id="A0AB34FEV4"/>
<feature type="signal peptide" evidence="1">
    <location>
        <begin position="1"/>
        <end position="16"/>
    </location>
</feature>
<keyword evidence="1" id="KW-0732">Signal</keyword>
<feature type="chain" id="PRO_5044266255" evidence="1">
    <location>
        <begin position="17"/>
        <end position="299"/>
    </location>
</feature>
<accession>A0AB34FEV4</accession>
<dbReference type="Proteomes" id="UP001163105">
    <property type="component" value="Unassembled WGS sequence"/>
</dbReference>
<keyword evidence="3" id="KW-1185">Reference proteome</keyword>
<dbReference type="EMBL" id="JAQHRD010000013">
    <property type="protein sequence ID" value="KAJ6437209.1"/>
    <property type="molecule type" value="Genomic_DNA"/>
</dbReference>
<sequence length="299" mass="33888">MKVNVLLLSLAAAVSALPLLDERGCTGSVDSDGSVVKRCAIPWTKNYGEYDEKRGCTSSVEEDGTVVKRCAIPWTKNYGDLEEDGDSENVCGEDAALRPNGAKLDYIRRTRRHSLLITLLKLFKDVLLIWPCDCGDSVAEAKAMGCAYDDMAPAWLPPHCIDKELKREWDKSGDGPDGRWQYWADSNHTQEMTVEEVSLLADTPGKYFYTTPRWHIMHCSFYWRKEHRSKSTGVTIEGRYDSERHVKHCGHMFQNPPDHLTYSYVTLKSSSPDPPDFELRRLKAAGIDPFEFDTRSVMP</sequence>
<dbReference type="PANTHER" id="PTHR35896:SF3">
    <property type="entry name" value="MAJOR FACILITATOR SUPERFAMILY TRANSPORTER"/>
    <property type="match status" value="1"/>
</dbReference>
<comment type="caution">
    <text evidence="2">The sequence shown here is derived from an EMBL/GenBank/DDBJ whole genome shotgun (WGS) entry which is preliminary data.</text>
</comment>
<dbReference type="PANTHER" id="PTHR35896">
    <property type="entry name" value="IG-LIKE DOMAIN-CONTAINING PROTEIN"/>
    <property type="match status" value="1"/>
</dbReference>
<protein>
    <submittedName>
        <fullName evidence="2">Calcineurin-like phosphoesterase</fullName>
    </submittedName>
</protein>
<evidence type="ECO:0000256" key="1">
    <source>
        <dbReference type="SAM" id="SignalP"/>
    </source>
</evidence>
<reference evidence="2" key="1">
    <citation type="submission" date="2023-01" db="EMBL/GenBank/DDBJ databases">
        <title>The growth and conidiation of Purpureocillium lavendulum are regulated by nitrogen source and histone H3K14 acetylation.</title>
        <authorList>
            <person name="Tang P."/>
            <person name="Han J."/>
            <person name="Zhang C."/>
            <person name="Tang P."/>
            <person name="Qi F."/>
            <person name="Zhang K."/>
            <person name="Liang L."/>
        </authorList>
    </citation>
    <scope>NUCLEOTIDE SEQUENCE</scope>
    <source>
        <strain evidence="2">YMF1.00683</strain>
    </source>
</reference>
<name>A0AB34FEV4_9HYPO</name>
<proteinExistence type="predicted"/>
<dbReference type="InterPro" id="IPR053008">
    <property type="entry name" value="Phomopsin_biosynth_assoc"/>
</dbReference>